<dbReference type="SUPFAM" id="SSF81324">
    <property type="entry name" value="Voltage-gated potassium channels"/>
    <property type="match status" value="1"/>
</dbReference>
<dbReference type="Pfam" id="PF00520">
    <property type="entry name" value="Ion_trans"/>
    <property type="match status" value="1"/>
</dbReference>
<dbReference type="InterPro" id="IPR027359">
    <property type="entry name" value="Volt_channel_dom_sf"/>
</dbReference>
<evidence type="ECO:0000259" key="14">
    <source>
        <dbReference type="Pfam" id="PF00520"/>
    </source>
</evidence>
<evidence type="ECO:0000256" key="10">
    <source>
        <dbReference type="ARBA" id="ARBA00023136"/>
    </source>
</evidence>
<feature type="transmembrane region" description="Helical" evidence="13">
    <location>
        <begin position="313"/>
        <end position="331"/>
    </location>
</feature>
<reference evidence="15" key="1">
    <citation type="submission" date="2023-10" db="EMBL/GenBank/DDBJ databases">
        <authorList>
            <person name="Chen Y."/>
            <person name="Shah S."/>
            <person name="Dougan E. K."/>
            <person name="Thang M."/>
            <person name="Chan C."/>
        </authorList>
    </citation>
    <scope>NUCLEOTIDE SEQUENCE [LARGE SCALE GENOMIC DNA]</scope>
</reference>
<keyword evidence="11" id="KW-0407">Ion channel</keyword>
<feature type="domain" description="Ion transport" evidence="14">
    <location>
        <begin position="198"/>
        <end position="318"/>
    </location>
</feature>
<gene>
    <name evidence="15" type="ORF">PCOR1329_LOCUS51460</name>
</gene>
<feature type="transmembrane region" description="Helical" evidence="13">
    <location>
        <begin position="225"/>
        <end position="243"/>
    </location>
</feature>
<feature type="transmembrane region" description="Helical" evidence="13">
    <location>
        <begin position="255"/>
        <end position="277"/>
    </location>
</feature>
<keyword evidence="10 13" id="KW-0472">Membrane</keyword>
<evidence type="ECO:0000256" key="3">
    <source>
        <dbReference type="ARBA" id="ARBA00022538"/>
    </source>
</evidence>
<evidence type="ECO:0000256" key="8">
    <source>
        <dbReference type="ARBA" id="ARBA00022989"/>
    </source>
</evidence>
<comment type="subcellular location">
    <subcellularLocation>
        <location evidence="1">Membrane</location>
        <topology evidence="1">Multi-pass membrane protein</topology>
    </subcellularLocation>
</comment>
<evidence type="ECO:0000256" key="6">
    <source>
        <dbReference type="ARBA" id="ARBA00022882"/>
    </source>
</evidence>
<keyword evidence="5" id="KW-0631">Potassium channel</keyword>
<comment type="caution">
    <text evidence="15">The sequence shown here is derived from an EMBL/GenBank/DDBJ whole genome shotgun (WGS) entry which is preliminary data.</text>
</comment>
<keyword evidence="6" id="KW-0851">Voltage-gated channel</keyword>
<organism evidence="15 16">
    <name type="scientific">Prorocentrum cordatum</name>
    <dbReference type="NCBI Taxonomy" id="2364126"/>
    <lineage>
        <taxon>Eukaryota</taxon>
        <taxon>Sar</taxon>
        <taxon>Alveolata</taxon>
        <taxon>Dinophyceae</taxon>
        <taxon>Prorocentrales</taxon>
        <taxon>Prorocentraceae</taxon>
        <taxon>Prorocentrum</taxon>
    </lineage>
</organism>
<evidence type="ECO:0000313" key="15">
    <source>
        <dbReference type="EMBL" id="CAK0863264.1"/>
    </source>
</evidence>
<dbReference type="Gene3D" id="1.20.120.350">
    <property type="entry name" value="Voltage-gated potassium channels. Chain C"/>
    <property type="match status" value="1"/>
</dbReference>
<feature type="compositionally biased region" description="Low complexity" evidence="12">
    <location>
        <begin position="60"/>
        <end position="70"/>
    </location>
</feature>
<dbReference type="InterPro" id="IPR028325">
    <property type="entry name" value="VG_K_chnl"/>
</dbReference>
<keyword evidence="8 13" id="KW-1133">Transmembrane helix</keyword>
<evidence type="ECO:0000256" key="13">
    <source>
        <dbReference type="SAM" id="Phobius"/>
    </source>
</evidence>
<sequence>MLKERSSFAASDEEWEEMCWAVDLSAANAWAPEEPKIDFSELVTMVIAQDESGPASSRLPPAVGRAAGAGRPERRGVSLEGTALEQEVRLESTAAEQEVRDMVLDRRASGPSRLLLSRLQTPCQTPSGAQEVDFQMDFLPEGPSSSVSTSVVKAPSLPRVQKTVGTSGSPPERCQWLHSLLEDPTSSPEARLVSVCIGVLIVLCILNNVAASLTEQGMAVDWSSPFWVIDFVLATLFAIEFTLRAVASGVVGPQSFAVFLFTMRNFADFCAILPSYLDLVTSNSGLGHLLVLRAFRLLRLAQLARLGRLSKTWVLAAPVTTVLVIVWGIYLKESIGQDAGSC</sequence>
<keyword evidence="7" id="KW-0630">Potassium</keyword>
<dbReference type="InterPro" id="IPR005821">
    <property type="entry name" value="Ion_trans_dom"/>
</dbReference>
<keyword evidence="2" id="KW-0813">Transport</keyword>
<accession>A0ABN9UT79</accession>
<keyword evidence="4 13" id="KW-0812">Transmembrane</keyword>
<proteinExistence type="predicted"/>
<dbReference type="PANTHER" id="PTHR11537:SF254">
    <property type="entry name" value="POTASSIUM VOLTAGE-GATED CHANNEL PROTEIN SHAB"/>
    <property type="match status" value="1"/>
</dbReference>
<dbReference type="PANTHER" id="PTHR11537">
    <property type="entry name" value="VOLTAGE-GATED POTASSIUM CHANNEL"/>
    <property type="match status" value="1"/>
</dbReference>
<keyword evidence="3" id="KW-0633">Potassium transport</keyword>
<evidence type="ECO:0000256" key="5">
    <source>
        <dbReference type="ARBA" id="ARBA00022826"/>
    </source>
</evidence>
<evidence type="ECO:0000256" key="9">
    <source>
        <dbReference type="ARBA" id="ARBA00023065"/>
    </source>
</evidence>
<keyword evidence="9" id="KW-0406">Ion transport</keyword>
<evidence type="ECO:0000256" key="1">
    <source>
        <dbReference type="ARBA" id="ARBA00004141"/>
    </source>
</evidence>
<dbReference type="EMBL" id="CAUYUJ010016243">
    <property type="protein sequence ID" value="CAK0863264.1"/>
    <property type="molecule type" value="Genomic_DNA"/>
</dbReference>
<evidence type="ECO:0000256" key="2">
    <source>
        <dbReference type="ARBA" id="ARBA00022448"/>
    </source>
</evidence>
<evidence type="ECO:0000256" key="11">
    <source>
        <dbReference type="ARBA" id="ARBA00023303"/>
    </source>
</evidence>
<evidence type="ECO:0000256" key="4">
    <source>
        <dbReference type="ARBA" id="ARBA00022692"/>
    </source>
</evidence>
<keyword evidence="16" id="KW-1185">Reference proteome</keyword>
<evidence type="ECO:0000313" key="16">
    <source>
        <dbReference type="Proteomes" id="UP001189429"/>
    </source>
</evidence>
<feature type="region of interest" description="Disordered" evidence="12">
    <location>
        <begin position="50"/>
        <end position="77"/>
    </location>
</feature>
<evidence type="ECO:0000256" key="12">
    <source>
        <dbReference type="SAM" id="MobiDB-lite"/>
    </source>
</evidence>
<name>A0ABN9UT79_9DINO</name>
<dbReference type="Proteomes" id="UP001189429">
    <property type="component" value="Unassembled WGS sequence"/>
</dbReference>
<evidence type="ECO:0000256" key="7">
    <source>
        <dbReference type="ARBA" id="ARBA00022958"/>
    </source>
</evidence>
<feature type="transmembrane region" description="Helical" evidence="13">
    <location>
        <begin position="192"/>
        <end position="213"/>
    </location>
</feature>
<protein>
    <recommendedName>
        <fullName evidence="14">Ion transport domain-containing protein</fullName>
    </recommendedName>
</protein>